<keyword evidence="7" id="KW-1185">Reference proteome</keyword>
<dbReference type="GeneID" id="25726566"/>
<feature type="compositionally biased region" description="Low complexity" evidence="3">
    <location>
        <begin position="406"/>
        <end position="415"/>
    </location>
</feature>
<accession>A0A0D2LMG2</accession>
<evidence type="ECO:0000313" key="7">
    <source>
        <dbReference type="Proteomes" id="UP000054498"/>
    </source>
</evidence>
<evidence type="ECO:0000259" key="5">
    <source>
        <dbReference type="PROSITE" id="PS51294"/>
    </source>
</evidence>
<dbReference type="PROSITE" id="PS51294">
    <property type="entry name" value="HTH_MYB"/>
    <property type="match status" value="2"/>
</dbReference>
<keyword evidence="2" id="KW-0238">DNA-binding</keyword>
<evidence type="ECO:0000256" key="3">
    <source>
        <dbReference type="SAM" id="MobiDB-lite"/>
    </source>
</evidence>
<dbReference type="Proteomes" id="UP000054498">
    <property type="component" value="Unassembled WGS sequence"/>
</dbReference>
<dbReference type="PANTHER" id="PTHR45614">
    <property type="entry name" value="MYB PROTEIN-RELATED"/>
    <property type="match status" value="1"/>
</dbReference>
<dbReference type="Pfam" id="PF13921">
    <property type="entry name" value="Myb_DNA-bind_6"/>
    <property type="match status" value="1"/>
</dbReference>
<dbReference type="EMBL" id="KK100254">
    <property type="protein sequence ID" value="KIZ07514.1"/>
    <property type="molecule type" value="Genomic_DNA"/>
</dbReference>
<feature type="compositionally biased region" description="Gly residues" evidence="3">
    <location>
        <begin position="156"/>
        <end position="172"/>
    </location>
</feature>
<dbReference type="InterPro" id="IPR050560">
    <property type="entry name" value="MYB_TF"/>
</dbReference>
<gene>
    <name evidence="6" type="ORF">MNEG_0448</name>
</gene>
<dbReference type="GO" id="GO:0005634">
    <property type="term" value="C:nucleus"/>
    <property type="evidence" value="ECO:0007669"/>
    <property type="project" value="TreeGrafter"/>
</dbReference>
<dbReference type="InterPro" id="IPR001005">
    <property type="entry name" value="SANT/Myb"/>
</dbReference>
<dbReference type="GO" id="GO:0000978">
    <property type="term" value="F:RNA polymerase II cis-regulatory region sequence-specific DNA binding"/>
    <property type="evidence" value="ECO:0007669"/>
    <property type="project" value="TreeGrafter"/>
</dbReference>
<evidence type="ECO:0000256" key="1">
    <source>
        <dbReference type="ARBA" id="ARBA00022737"/>
    </source>
</evidence>
<dbReference type="SMART" id="SM00717">
    <property type="entry name" value="SANT"/>
    <property type="match status" value="2"/>
</dbReference>
<dbReference type="GO" id="GO:0000981">
    <property type="term" value="F:DNA-binding transcription factor activity, RNA polymerase II-specific"/>
    <property type="evidence" value="ECO:0007669"/>
    <property type="project" value="TreeGrafter"/>
</dbReference>
<evidence type="ECO:0000259" key="4">
    <source>
        <dbReference type="PROSITE" id="PS50090"/>
    </source>
</evidence>
<dbReference type="InterPro" id="IPR009057">
    <property type="entry name" value="Homeodomain-like_sf"/>
</dbReference>
<feature type="domain" description="HTH myb-type" evidence="5">
    <location>
        <begin position="231"/>
        <end position="281"/>
    </location>
</feature>
<dbReference type="OrthoDB" id="2143914at2759"/>
<name>A0A0D2LMG2_9CHLO</name>
<dbReference type="FunFam" id="1.10.10.60:FF:000010">
    <property type="entry name" value="Transcriptional activator Myb isoform A"/>
    <property type="match status" value="1"/>
</dbReference>
<keyword evidence="1" id="KW-0677">Repeat</keyword>
<dbReference type="KEGG" id="mng:MNEG_0448"/>
<dbReference type="AlphaFoldDB" id="A0A0D2LMG2"/>
<dbReference type="RefSeq" id="XP_013906533.1">
    <property type="nucleotide sequence ID" value="XM_014051079.1"/>
</dbReference>
<feature type="compositionally biased region" description="Low complexity" evidence="3">
    <location>
        <begin position="66"/>
        <end position="75"/>
    </location>
</feature>
<sequence>MQRTRRAAAEQPGADAGTPGIGEGAPGPNTGLLMPRGRGAGRGRGGGAQHGQRQGLEEEASHVGPQGQQQQQQEQLHNEGEAGGVASGGEEEEDEEEGEEGEEEEESPGGDDDGDDDEYESEEDDDEEDDEEYEAAAKARPARPRVAAPPGAARGSRGGRSGGASEGAGGRGGGRKRVRKWTPAEHAKLAQLVEQFGPDNRSWQRIAALIPGRNGKQCRERWLNHLRTDIKRGGWTTTEELVLCQWHSILGPQWSKISKKLAGRTENATKNRWNGVWRSKATSSTRRRNTALTAYISRLRAGIDPAAAFVEVYQIYTPQQQQQLQQQGAAGVQPPGSGTGPVLPQAFGGPQQQQRQQQQQQQQQERQQQQQQQHSHPLWSAHAAAQLELGLGLGQHAPTGAGLPDAAHQQQQQQQQQQYHQQLQLQVQLQQQLQALAPQPAVVAGSQQLLELLQPPPPALARPQLAQPHAPMDFELGPAALAAVIAPPPRPQAQPPLLGEMQSAPAPLPALRPHAPPQPGPGQQLAPPPQPQPWHGQRGGAHVARTPTGGASAQWMAQLMQDLEEGDEGEGGLGLGS</sequence>
<reference evidence="6 7" key="1">
    <citation type="journal article" date="2013" name="BMC Genomics">
        <title>Reconstruction of the lipid metabolism for the microalga Monoraphidium neglectum from its genome sequence reveals characteristics suitable for biofuel production.</title>
        <authorList>
            <person name="Bogen C."/>
            <person name="Al-Dilaimi A."/>
            <person name="Albersmeier A."/>
            <person name="Wichmann J."/>
            <person name="Grundmann M."/>
            <person name="Rupp O."/>
            <person name="Lauersen K.J."/>
            <person name="Blifernez-Klassen O."/>
            <person name="Kalinowski J."/>
            <person name="Goesmann A."/>
            <person name="Mussgnug J.H."/>
            <person name="Kruse O."/>
        </authorList>
    </citation>
    <scope>NUCLEOTIDE SEQUENCE [LARGE SCALE GENOMIC DNA]</scope>
    <source>
        <strain evidence="6 7">SAG 48.87</strain>
    </source>
</reference>
<evidence type="ECO:0000256" key="2">
    <source>
        <dbReference type="ARBA" id="ARBA00023125"/>
    </source>
</evidence>
<dbReference type="InterPro" id="IPR017930">
    <property type="entry name" value="Myb_dom"/>
</dbReference>
<feature type="domain" description="HTH myb-type" evidence="5">
    <location>
        <begin position="175"/>
        <end position="230"/>
    </location>
</feature>
<feature type="region of interest" description="Disordered" evidence="3">
    <location>
        <begin position="325"/>
        <end position="379"/>
    </location>
</feature>
<feature type="region of interest" description="Disordered" evidence="3">
    <location>
        <begin position="395"/>
        <end position="415"/>
    </location>
</feature>
<dbReference type="Gene3D" id="1.10.10.60">
    <property type="entry name" value="Homeodomain-like"/>
    <property type="match status" value="2"/>
</dbReference>
<evidence type="ECO:0000313" key="6">
    <source>
        <dbReference type="EMBL" id="KIZ07514.1"/>
    </source>
</evidence>
<organism evidence="6 7">
    <name type="scientific">Monoraphidium neglectum</name>
    <dbReference type="NCBI Taxonomy" id="145388"/>
    <lineage>
        <taxon>Eukaryota</taxon>
        <taxon>Viridiplantae</taxon>
        <taxon>Chlorophyta</taxon>
        <taxon>core chlorophytes</taxon>
        <taxon>Chlorophyceae</taxon>
        <taxon>CS clade</taxon>
        <taxon>Sphaeropleales</taxon>
        <taxon>Selenastraceae</taxon>
        <taxon>Monoraphidium</taxon>
    </lineage>
</organism>
<protein>
    <submittedName>
        <fullName evidence="6">Transcription factor MYB98</fullName>
    </submittedName>
</protein>
<feature type="compositionally biased region" description="Low complexity" evidence="3">
    <location>
        <begin position="351"/>
        <end position="373"/>
    </location>
</feature>
<feature type="region of interest" description="Disordered" evidence="3">
    <location>
        <begin position="1"/>
        <end position="178"/>
    </location>
</feature>
<proteinExistence type="predicted"/>
<dbReference type="CDD" id="cd00167">
    <property type="entry name" value="SANT"/>
    <property type="match status" value="2"/>
</dbReference>
<feature type="region of interest" description="Disordered" evidence="3">
    <location>
        <begin position="486"/>
        <end position="577"/>
    </location>
</feature>
<dbReference type="SUPFAM" id="SSF46689">
    <property type="entry name" value="Homeodomain-like"/>
    <property type="match status" value="1"/>
</dbReference>
<feature type="domain" description="Myb-like" evidence="4">
    <location>
        <begin position="173"/>
        <end position="226"/>
    </location>
</feature>
<feature type="compositionally biased region" description="Pro residues" evidence="3">
    <location>
        <begin position="506"/>
        <end position="532"/>
    </location>
</feature>
<feature type="domain" description="Myb-like" evidence="4">
    <location>
        <begin position="227"/>
        <end position="277"/>
    </location>
</feature>
<feature type="compositionally biased region" description="Acidic residues" evidence="3">
    <location>
        <begin position="89"/>
        <end position="134"/>
    </location>
</feature>
<dbReference type="PROSITE" id="PS50090">
    <property type="entry name" value="MYB_LIKE"/>
    <property type="match status" value="2"/>
</dbReference>
<feature type="compositionally biased region" description="Low complexity" evidence="3">
    <location>
        <begin position="136"/>
        <end position="155"/>
    </location>
</feature>
<feature type="compositionally biased region" description="Low complexity" evidence="3">
    <location>
        <begin position="325"/>
        <end position="336"/>
    </location>
</feature>
<feature type="compositionally biased region" description="Gly residues" evidence="3">
    <location>
        <begin position="38"/>
        <end position="49"/>
    </location>
</feature>